<feature type="region of interest" description="Disordered" evidence="2">
    <location>
        <begin position="113"/>
        <end position="233"/>
    </location>
</feature>
<comment type="similarity">
    <text evidence="1">Belongs to the PRKRIP1 family.</text>
</comment>
<feature type="compositionally biased region" description="Basic residues" evidence="2">
    <location>
        <begin position="169"/>
        <end position="178"/>
    </location>
</feature>
<evidence type="ECO:0000313" key="4">
    <source>
        <dbReference type="Proteomes" id="UP001158576"/>
    </source>
</evidence>
<protein>
    <submittedName>
        <fullName evidence="3">Oidioi.mRNA.OKI2018_I69.chr2.g5534.t1.cds</fullName>
    </submittedName>
</protein>
<dbReference type="Proteomes" id="UP001158576">
    <property type="component" value="Chromosome 2"/>
</dbReference>
<dbReference type="EMBL" id="OU015567">
    <property type="protein sequence ID" value="CAG5111204.1"/>
    <property type="molecule type" value="Genomic_DNA"/>
</dbReference>
<keyword evidence="4" id="KW-1185">Reference proteome</keyword>
<organism evidence="3 4">
    <name type="scientific">Oikopleura dioica</name>
    <name type="common">Tunicate</name>
    <dbReference type="NCBI Taxonomy" id="34765"/>
    <lineage>
        <taxon>Eukaryota</taxon>
        <taxon>Metazoa</taxon>
        <taxon>Chordata</taxon>
        <taxon>Tunicata</taxon>
        <taxon>Appendicularia</taxon>
        <taxon>Copelata</taxon>
        <taxon>Oikopleuridae</taxon>
        <taxon>Oikopleura</taxon>
    </lineage>
</organism>
<proteinExistence type="inferred from homology"/>
<feature type="compositionally biased region" description="Acidic residues" evidence="2">
    <location>
        <begin position="188"/>
        <end position="201"/>
    </location>
</feature>
<gene>
    <name evidence="3" type="ORF">OKIOD_LOCUS14299</name>
</gene>
<feature type="region of interest" description="Disordered" evidence="2">
    <location>
        <begin position="1"/>
        <end position="20"/>
    </location>
</feature>
<feature type="compositionally biased region" description="Basic residues" evidence="2">
    <location>
        <begin position="149"/>
        <end position="160"/>
    </location>
</feature>
<feature type="compositionally biased region" description="Basic and acidic residues" evidence="2">
    <location>
        <begin position="1"/>
        <end position="11"/>
    </location>
</feature>
<evidence type="ECO:0000313" key="3">
    <source>
        <dbReference type="EMBL" id="CAG5111204.1"/>
    </source>
</evidence>
<accession>A0ABN7T6J3</accession>
<dbReference type="PANTHER" id="PTHR13507">
    <property type="entry name" value="PRKR-INTERACTING PROTEIN 1"/>
    <property type="match status" value="1"/>
</dbReference>
<reference evidence="3 4" key="1">
    <citation type="submission" date="2021-04" db="EMBL/GenBank/DDBJ databases">
        <authorList>
            <person name="Bliznina A."/>
        </authorList>
    </citation>
    <scope>NUCLEOTIDE SEQUENCE [LARGE SCALE GENOMIC DNA]</scope>
</reference>
<dbReference type="Pfam" id="PF06658">
    <property type="entry name" value="DUF1168"/>
    <property type="match status" value="1"/>
</dbReference>
<sequence>MSNRDIFEKPGKKGLPCNPGFVIRNEWKKSDKAADKSENLIKINNYTDIQRNKLDKLFENVDKPVSIPAKKEWKLRDPDATQNEYVRNVMGSSAGAGSGDFHIYRGIRRRENQREGYRRAMQKAEDDKKEFNDWLEKTRTAEAEATKKKADKRKKKKAAKKAAIEAAKKAKKKAAKKKQAGENGEKEAESEESEESENEEEPALKVAKPSVEIETAPVIFKPKILDSESANPE</sequence>
<evidence type="ECO:0000256" key="2">
    <source>
        <dbReference type="SAM" id="MobiDB-lite"/>
    </source>
</evidence>
<evidence type="ECO:0000256" key="1">
    <source>
        <dbReference type="ARBA" id="ARBA00010717"/>
    </source>
</evidence>
<dbReference type="InterPro" id="IPR009548">
    <property type="entry name" value="Prkrip1"/>
</dbReference>
<dbReference type="PANTHER" id="PTHR13507:SF0">
    <property type="entry name" value="PRKR-INTERACTING PROTEIN 1"/>
    <property type="match status" value="1"/>
</dbReference>
<feature type="compositionally biased region" description="Basic and acidic residues" evidence="2">
    <location>
        <begin position="113"/>
        <end position="148"/>
    </location>
</feature>
<name>A0ABN7T6J3_OIKDI</name>